<organism evidence="3 4">
    <name type="scientific">Paenibacillus illinoisensis</name>
    <dbReference type="NCBI Taxonomy" id="59845"/>
    <lineage>
        <taxon>Bacteria</taxon>
        <taxon>Bacillati</taxon>
        <taxon>Bacillota</taxon>
        <taxon>Bacilli</taxon>
        <taxon>Bacillales</taxon>
        <taxon>Paenibacillaceae</taxon>
        <taxon>Paenibacillus</taxon>
    </lineage>
</organism>
<feature type="coiled-coil region" evidence="1">
    <location>
        <begin position="315"/>
        <end position="349"/>
    </location>
</feature>
<evidence type="ECO:0000256" key="2">
    <source>
        <dbReference type="SAM" id="MobiDB-lite"/>
    </source>
</evidence>
<feature type="region of interest" description="Disordered" evidence="2">
    <location>
        <begin position="106"/>
        <end position="129"/>
    </location>
</feature>
<reference evidence="3 4" key="1">
    <citation type="submission" date="2018-01" db="EMBL/GenBank/DDBJ databases">
        <title>Genome sequence of the PGP bacterium Paenibacillus illinoisensis E3.</title>
        <authorList>
            <person name="Rolli E."/>
            <person name="Marasco R."/>
            <person name="Bessem C."/>
            <person name="Michoud G."/>
            <person name="Gaiarsa S."/>
            <person name="Borin S."/>
            <person name="Daffonchio D."/>
        </authorList>
    </citation>
    <scope>NUCLEOTIDE SEQUENCE [LARGE SCALE GENOMIC DNA]</scope>
    <source>
        <strain evidence="3 4">E3</strain>
    </source>
</reference>
<dbReference type="RefSeq" id="WP_258377703.1">
    <property type="nucleotide sequence ID" value="NZ_PRLG01000020.1"/>
</dbReference>
<dbReference type="EMBL" id="PRLG01000020">
    <property type="protein sequence ID" value="PYY28344.1"/>
    <property type="molecule type" value="Genomic_DNA"/>
</dbReference>
<protein>
    <submittedName>
        <fullName evidence="3">Uncharacterized protein</fullName>
    </submittedName>
</protein>
<evidence type="ECO:0000256" key="1">
    <source>
        <dbReference type="SAM" id="Coils"/>
    </source>
</evidence>
<evidence type="ECO:0000313" key="3">
    <source>
        <dbReference type="EMBL" id="PYY28344.1"/>
    </source>
</evidence>
<gene>
    <name evidence="3" type="ORF">PIL02S_03495</name>
</gene>
<dbReference type="Proteomes" id="UP000247459">
    <property type="component" value="Unassembled WGS sequence"/>
</dbReference>
<sequence length="351" mass="40178">MGDTKKTCTSCKRNLTTTLNFYKSYNKFDSDQHMSICRRCLRESIDYSDIQTVKETLMHINRPFIHSLWVSSSEEAKSKKQDHFGLYIKTIQMKDFRDLTWRDSDDVEGTKKANPSSVISKAKEPDNDTQEIKQIEAELQDNNRLDVIKMLGYDPFEFENDRDRRHLYNKLVDFLDEGTLEDGFKLPTVIEIVKTFNQLDKINNTISKMTTDVESLTSNAGTIKSLIDAKDKLYKSVLALAKDNGISVNHNNNKSKGSGTLSGIIKQLQEKGFEEASVNLFDIETCAGMSQVADISNESIFKQLQFDENDYSAMLIEQREIIGDLNGKVAKYEEEIRKLKQEMLKLTGKNI</sequence>
<dbReference type="AlphaFoldDB" id="A0A2W0C8L2"/>
<evidence type="ECO:0000313" key="4">
    <source>
        <dbReference type="Proteomes" id="UP000247459"/>
    </source>
</evidence>
<name>A0A2W0C8L2_9BACL</name>
<keyword evidence="1" id="KW-0175">Coiled coil</keyword>
<proteinExistence type="predicted"/>
<accession>A0A2W0C8L2</accession>
<comment type="caution">
    <text evidence="3">The sequence shown here is derived from an EMBL/GenBank/DDBJ whole genome shotgun (WGS) entry which is preliminary data.</text>
</comment>